<sequence length="255" mass="29181">MATNTQTNSAPPQTRHVPRLLLSLFYTTTLYAFATLTVYFTLGSPKSDGHLFLFWIATTGSTYLFVIIGFFATNKQHVQVCRIVLHVLVVLQMYNGAVFLPEELWVRLRQDILIEASTAIILVIFECAIDCIYIFVTTQAASNDQGLSSIITIFRRWIAHMPTSESSRNDNGGLPVSFTEALPLQKPHAETDTGNLQTRILRMVQKMYRRRLLAQTNTEKDRLQTRPLHMTMYRHRPLMQIDQEKGHLPEDPEVI</sequence>
<organism evidence="2 3">
    <name type="scientific">Boletus edulis BED1</name>
    <dbReference type="NCBI Taxonomy" id="1328754"/>
    <lineage>
        <taxon>Eukaryota</taxon>
        <taxon>Fungi</taxon>
        <taxon>Dikarya</taxon>
        <taxon>Basidiomycota</taxon>
        <taxon>Agaricomycotina</taxon>
        <taxon>Agaricomycetes</taxon>
        <taxon>Agaricomycetidae</taxon>
        <taxon>Boletales</taxon>
        <taxon>Boletineae</taxon>
        <taxon>Boletaceae</taxon>
        <taxon>Boletoideae</taxon>
        <taxon>Boletus</taxon>
    </lineage>
</organism>
<evidence type="ECO:0000256" key="1">
    <source>
        <dbReference type="SAM" id="Phobius"/>
    </source>
</evidence>
<name>A0AAD4BQ60_BOLED</name>
<feature type="transmembrane region" description="Helical" evidence="1">
    <location>
        <begin position="20"/>
        <end position="40"/>
    </location>
</feature>
<evidence type="ECO:0000313" key="3">
    <source>
        <dbReference type="Proteomes" id="UP001194468"/>
    </source>
</evidence>
<keyword evidence="1" id="KW-0472">Membrane</keyword>
<keyword evidence="1" id="KW-1133">Transmembrane helix</keyword>
<evidence type="ECO:0000313" key="2">
    <source>
        <dbReference type="EMBL" id="KAF8436793.1"/>
    </source>
</evidence>
<feature type="transmembrane region" description="Helical" evidence="1">
    <location>
        <begin position="83"/>
        <end position="100"/>
    </location>
</feature>
<dbReference type="EMBL" id="WHUW01000020">
    <property type="protein sequence ID" value="KAF8436793.1"/>
    <property type="molecule type" value="Genomic_DNA"/>
</dbReference>
<protein>
    <submittedName>
        <fullName evidence="2">Uncharacterized protein</fullName>
    </submittedName>
</protein>
<feature type="transmembrane region" description="Helical" evidence="1">
    <location>
        <begin position="112"/>
        <end position="136"/>
    </location>
</feature>
<keyword evidence="3" id="KW-1185">Reference proteome</keyword>
<feature type="transmembrane region" description="Helical" evidence="1">
    <location>
        <begin position="52"/>
        <end position="71"/>
    </location>
</feature>
<keyword evidence="1" id="KW-0812">Transmembrane</keyword>
<comment type="caution">
    <text evidence="2">The sequence shown here is derived from an EMBL/GenBank/DDBJ whole genome shotgun (WGS) entry which is preliminary data.</text>
</comment>
<reference evidence="2" key="2">
    <citation type="journal article" date="2020" name="Nat. Commun.">
        <title>Large-scale genome sequencing of mycorrhizal fungi provides insights into the early evolution of symbiotic traits.</title>
        <authorList>
            <person name="Miyauchi S."/>
            <person name="Kiss E."/>
            <person name="Kuo A."/>
            <person name="Drula E."/>
            <person name="Kohler A."/>
            <person name="Sanchez-Garcia M."/>
            <person name="Morin E."/>
            <person name="Andreopoulos B."/>
            <person name="Barry K.W."/>
            <person name="Bonito G."/>
            <person name="Buee M."/>
            <person name="Carver A."/>
            <person name="Chen C."/>
            <person name="Cichocki N."/>
            <person name="Clum A."/>
            <person name="Culley D."/>
            <person name="Crous P.W."/>
            <person name="Fauchery L."/>
            <person name="Girlanda M."/>
            <person name="Hayes R.D."/>
            <person name="Keri Z."/>
            <person name="LaButti K."/>
            <person name="Lipzen A."/>
            <person name="Lombard V."/>
            <person name="Magnuson J."/>
            <person name="Maillard F."/>
            <person name="Murat C."/>
            <person name="Nolan M."/>
            <person name="Ohm R.A."/>
            <person name="Pangilinan J."/>
            <person name="Pereira M.F."/>
            <person name="Perotto S."/>
            <person name="Peter M."/>
            <person name="Pfister S."/>
            <person name="Riley R."/>
            <person name="Sitrit Y."/>
            <person name="Stielow J.B."/>
            <person name="Szollosi G."/>
            <person name="Zifcakova L."/>
            <person name="Stursova M."/>
            <person name="Spatafora J.W."/>
            <person name="Tedersoo L."/>
            <person name="Vaario L.M."/>
            <person name="Yamada A."/>
            <person name="Yan M."/>
            <person name="Wang P."/>
            <person name="Xu J."/>
            <person name="Bruns T."/>
            <person name="Baldrian P."/>
            <person name="Vilgalys R."/>
            <person name="Dunand C."/>
            <person name="Henrissat B."/>
            <person name="Grigoriev I.V."/>
            <person name="Hibbett D."/>
            <person name="Nagy L.G."/>
            <person name="Martin F.M."/>
        </authorList>
    </citation>
    <scope>NUCLEOTIDE SEQUENCE</scope>
    <source>
        <strain evidence="2">BED1</strain>
    </source>
</reference>
<accession>A0AAD4BQ60</accession>
<dbReference type="AlphaFoldDB" id="A0AAD4BQ60"/>
<reference evidence="2" key="1">
    <citation type="submission" date="2019-10" db="EMBL/GenBank/DDBJ databases">
        <authorList>
            <consortium name="DOE Joint Genome Institute"/>
            <person name="Kuo A."/>
            <person name="Miyauchi S."/>
            <person name="Kiss E."/>
            <person name="Drula E."/>
            <person name="Kohler A."/>
            <person name="Sanchez-Garcia M."/>
            <person name="Andreopoulos B."/>
            <person name="Barry K.W."/>
            <person name="Bonito G."/>
            <person name="Buee M."/>
            <person name="Carver A."/>
            <person name="Chen C."/>
            <person name="Cichocki N."/>
            <person name="Clum A."/>
            <person name="Culley D."/>
            <person name="Crous P.W."/>
            <person name="Fauchery L."/>
            <person name="Girlanda M."/>
            <person name="Hayes R."/>
            <person name="Keri Z."/>
            <person name="LaButti K."/>
            <person name="Lipzen A."/>
            <person name="Lombard V."/>
            <person name="Magnuson J."/>
            <person name="Maillard F."/>
            <person name="Morin E."/>
            <person name="Murat C."/>
            <person name="Nolan M."/>
            <person name="Ohm R."/>
            <person name="Pangilinan J."/>
            <person name="Pereira M."/>
            <person name="Perotto S."/>
            <person name="Peter M."/>
            <person name="Riley R."/>
            <person name="Sitrit Y."/>
            <person name="Stielow B."/>
            <person name="Szollosi G."/>
            <person name="Zifcakova L."/>
            <person name="Stursova M."/>
            <person name="Spatafora J.W."/>
            <person name="Tedersoo L."/>
            <person name="Vaario L.-M."/>
            <person name="Yamada A."/>
            <person name="Yan M."/>
            <person name="Wang P."/>
            <person name="Xu J."/>
            <person name="Bruns T."/>
            <person name="Baldrian P."/>
            <person name="Vilgalys R."/>
            <person name="Henrissat B."/>
            <person name="Grigoriev I.V."/>
            <person name="Hibbett D."/>
            <person name="Nagy L.G."/>
            <person name="Martin F.M."/>
        </authorList>
    </citation>
    <scope>NUCLEOTIDE SEQUENCE</scope>
    <source>
        <strain evidence="2">BED1</strain>
    </source>
</reference>
<dbReference type="Proteomes" id="UP001194468">
    <property type="component" value="Unassembled WGS sequence"/>
</dbReference>
<proteinExistence type="predicted"/>
<gene>
    <name evidence="2" type="ORF">L210DRAFT_3762081</name>
</gene>